<protein>
    <submittedName>
        <fullName evidence="2">Uncharacterized protein</fullName>
    </submittedName>
</protein>
<dbReference type="HOGENOM" id="CLU_1556286_0_0_1"/>
<gene>
    <name evidence="2" type="ORF">CY34DRAFT_19206</name>
</gene>
<dbReference type="OrthoDB" id="2687702at2759"/>
<dbReference type="Proteomes" id="UP000054485">
    <property type="component" value="Unassembled WGS sequence"/>
</dbReference>
<evidence type="ECO:0000313" key="3">
    <source>
        <dbReference type="Proteomes" id="UP000054485"/>
    </source>
</evidence>
<dbReference type="AlphaFoldDB" id="A0A0C9Z470"/>
<organism evidence="2 3">
    <name type="scientific">Suillus luteus UH-Slu-Lm8-n1</name>
    <dbReference type="NCBI Taxonomy" id="930992"/>
    <lineage>
        <taxon>Eukaryota</taxon>
        <taxon>Fungi</taxon>
        <taxon>Dikarya</taxon>
        <taxon>Basidiomycota</taxon>
        <taxon>Agaricomycotina</taxon>
        <taxon>Agaricomycetes</taxon>
        <taxon>Agaricomycetidae</taxon>
        <taxon>Boletales</taxon>
        <taxon>Suillineae</taxon>
        <taxon>Suillaceae</taxon>
        <taxon>Suillus</taxon>
    </lineage>
</organism>
<feature type="region of interest" description="Disordered" evidence="1">
    <location>
        <begin position="31"/>
        <end position="117"/>
    </location>
</feature>
<dbReference type="EMBL" id="KN836340">
    <property type="protein sequence ID" value="KIK32210.1"/>
    <property type="molecule type" value="Genomic_DNA"/>
</dbReference>
<proteinExistence type="predicted"/>
<dbReference type="InParanoid" id="A0A0C9Z470"/>
<evidence type="ECO:0000256" key="1">
    <source>
        <dbReference type="SAM" id="MobiDB-lite"/>
    </source>
</evidence>
<feature type="compositionally biased region" description="Pro residues" evidence="1">
    <location>
        <begin position="67"/>
        <end position="113"/>
    </location>
</feature>
<reference evidence="2 3" key="1">
    <citation type="submission" date="2014-04" db="EMBL/GenBank/DDBJ databases">
        <authorList>
            <consortium name="DOE Joint Genome Institute"/>
            <person name="Kuo A."/>
            <person name="Ruytinx J."/>
            <person name="Rineau F."/>
            <person name="Colpaert J."/>
            <person name="Kohler A."/>
            <person name="Nagy L.G."/>
            <person name="Floudas D."/>
            <person name="Copeland A."/>
            <person name="Barry K.W."/>
            <person name="Cichocki N."/>
            <person name="Veneault-Fourrey C."/>
            <person name="LaButti K."/>
            <person name="Lindquist E.A."/>
            <person name="Lipzen A."/>
            <person name="Lundell T."/>
            <person name="Morin E."/>
            <person name="Murat C."/>
            <person name="Sun H."/>
            <person name="Tunlid A."/>
            <person name="Henrissat B."/>
            <person name="Grigoriev I.V."/>
            <person name="Hibbett D.S."/>
            <person name="Martin F."/>
            <person name="Nordberg H.P."/>
            <person name="Cantor M.N."/>
            <person name="Hua S.X."/>
        </authorList>
    </citation>
    <scope>NUCLEOTIDE SEQUENCE [LARGE SCALE GENOMIC DNA]</scope>
    <source>
        <strain evidence="2 3">UH-Slu-Lm8-n1</strain>
    </source>
</reference>
<evidence type="ECO:0000313" key="2">
    <source>
        <dbReference type="EMBL" id="KIK32210.1"/>
    </source>
</evidence>
<sequence length="172" mass="18873">MPTKKSSQTAAYDVATWSLRDRQRRQTFHRDVSVAGTHVEEATPSPQFRFYVPNTEKDLQGAENSHLPPPPPPQPPASLPAPLQAPLPTPTPPSVLPPPTPPQPPLSLLPSPLPVAAASSPLPLLEADEELVRVAELYQSESDIPPHIAHHWDLANHHMWSDCIQLESDEES</sequence>
<accession>A0A0C9Z470</accession>
<name>A0A0C9Z470_9AGAM</name>
<reference evidence="3" key="2">
    <citation type="submission" date="2015-01" db="EMBL/GenBank/DDBJ databases">
        <title>Evolutionary Origins and Diversification of the Mycorrhizal Mutualists.</title>
        <authorList>
            <consortium name="DOE Joint Genome Institute"/>
            <consortium name="Mycorrhizal Genomics Consortium"/>
            <person name="Kohler A."/>
            <person name="Kuo A."/>
            <person name="Nagy L.G."/>
            <person name="Floudas D."/>
            <person name="Copeland A."/>
            <person name="Barry K.W."/>
            <person name="Cichocki N."/>
            <person name="Veneault-Fourrey C."/>
            <person name="LaButti K."/>
            <person name="Lindquist E.A."/>
            <person name="Lipzen A."/>
            <person name="Lundell T."/>
            <person name="Morin E."/>
            <person name="Murat C."/>
            <person name="Riley R."/>
            <person name="Ohm R."/>
            <person name="Sun H."/>
            <person name="Tunlid A."/>
            <person name="Henrissat B."/>
            <person name="Grigoriev I.V."/>
            <person name="Hibbett D.S."/>
            <person name="Martin F."/>
        </authorList>
    </citation>
    <scope>NUCLEOTIDE SEQUENCE [LARGE SCALE GENOMIC DNA]</scope>
    <source>
        <strain evidence="3">UH-Slu-Lm8-n1</strain>
    </source>
</reference>
<keyword evidence="3" id="KW-1185">Reference proteome</keyword>